<proteinExistence type="predicted"/>
<evidence type="ECO:0000313" key="2">
    <source>
        <dbReference type="Proteomes" id="UP000287124"/>
    </source>
</evidence>
<name>A0A430LJ67_9HYPO</name>
<evidence type="ECO:0000313" key="1">
    <source>
        <dbReference type="EMBL" id="RTE75754.1"/>
    </source>
</evidence>
<reference evidence="1 2" key="1">
    <citation type="submission" date="2017-06" db="EMBL/GenBank/DDBJ databases">
        <title>Comparative genomic analysis of Ambrosia Fusariam Clade fungi.</title>
        <authorList>
            <person name="Stajich J.E."/>
            <person name="Carrillo J."/>
            <person name="Kijimoto T."/>
            <person name="Eskalen A."/>
            <person name="O'Donnell K."/>
            <person name="Kasson M."/>
        </authorList>
    </citation>
    <scope>NUCLEOTIDE SEQUENCE [LARGE SCALE GENOMIC DNA]</scope>
    <source>
        <strain evidence="1 2">UCR1854</strain>
    </source>
</reference>
<comment type="caution">
    <text evidence="1">The sequence shown here is derived from an EMBL/GenBank/DDBJ whole genome shotgun (WGS) entry which is preliminary data.</text>
</comment>
<protein>
    <submittedName>
        <fullName evidence="1">Uncharacterized protein</fullName>
    </submittedName>
</protein>
<accession>A0A430LJ67</accession>
<keyword evidence="2" id="KW-1185">Reference proteome</keyword>
<dbReference type="EMBL" id="MIKF01000176">
    <property type="protein sequence ID" value="RTE75754.1"/>
    <property type="molecule type" value="Genomic_DNA"/>
</dbReference>
<sequence>MVQSGSLPASVTSGAGDLCLAASIFPLTYELLETVGLLYQEERFRQSFEIRNVYTSCERSPRALAAARNIPVPRCAYRRYFTYENGSKEGELAIDLRRASES</sequence>
<organism evidence="1 2">
    <name type="scientific">Fusarium euwallaceae</name>
    <dbReference type="NCBI Taxonomy" id="1147111"/>
    <lineage>
        <taxon>Eukaryota</taxon>
        <taxon>Fungi</taxon>
        <taxon>Dikarya</taxon>
        <taxon>Ascomycota</taxon>
        <taxon>Pezizomycotina</taxon>
        <taxon>Sordariomycetes</taxon>
        <taxon>Hypocreomycetidae</taxon>
        <taxon>Hypocreales</taxon>
        <taxon>Nectriaceae</taxon>
        <taxon>Fusarium</taxon>
        <taxon>Fusarium solani species complex</taxon>
    </lineage>
</organism>
<dbReference type="Proteomes" id="UP000287124">
    <property type="component" value="Unassembled WGS sequence"/>
</dbReference>
<gene>
    <name evidence="1" type="ORF">BHE90_009812</name>
</gene>
<dbReference type="AlphaFoldDB" id="A0A430LJ67"/>